<dbReference type="PRINTS" id="PR00411">
    <property type="entry name" value="PNDRDTASEI"/>
</dbReference>
<dbReference type="GeneID" id="100371487"/>
<dbReference type="RefSeq" id="XP_002739796.1">
    <property type="nucleotide sequence ID" value="XM_002739750.2"/>
</dbReference>
<dbReference type="InterPro" id="IPR050260">
    <property type="entry name" value="FAD-bd_OxRdtase"/>
</dbReference>
<keyword evidence="3" id="KW-0274">FAD</keyword>
<proteinExistence type="predicted"/>
<feature type="non-terminal residue" evidence="6">
    <location>
        <position position="158"/>
    </location>
</feature>
<evidence type="ECO:0000313" key="6">
    <source>
        <dbReference type="RefSeq" id="XP_002739796.1"/>
    </source>
</evidence>
<evidence type="ECO:0000256" key="1">
    <source>
        <dbReference type="ARBA" id="ARBA00001974"/>
    </source>
</evidence>
<reference evidence="6" key="1">
    <citation type="submission" date="2025-08" db="UniProtKB">
        <authorList>
            <consortium name="RefSeq"/>
        </authorList>
    </citation>
    <scope>IDENTIFICATION</scope>
    <source>
        <tissue evidence="6">Testes</tissue>
    </source>
</reference>
<evidence type="ECO:0000256" key="2">
    <source>
        <dbReference type="ARBA" id="ARBA00022630"/>
    </source>
</evidence>
<evidence type="ECO:0000256" key="3">
    <source>
        <dbReference type="ARBA" id="ARBA00022827"/>
    </source>
</evidence>
<comment type="cofactor">
    <cofactor evidence="1">
        <name>FAD</name>
        <dbReference type="ChEBI" id="CHEBI:57692"/>
    </cofactor>
</comment>
<dbReference type="InterPro" id="IPR023753">
    <property type="entry name" value="FAD/NAD-binding_dom"/>
</dbReference>
<keyword evidence="5" id="KW-1185">Reference proteome</keyword>
<dbReference type="PANTHER" id="PTHR43429">
    <property type="entry name" value="PYRIDINE NUCLEOTIDE-DISULFIDE OXIDOREDUCTASE DOMAIN-CONTAINING"/>
    <property type="match status" value="1"/>
</dbReference>
<sequence>MASESGGYVVLGGGIAGVTCAETLSILCPEERILLITSSNLIKAVTNLQKITKTLEVFDVKEKPHSVLENRFPNIKVIHGSIVNINPELKEVSLSDNSTIGYSSLCVCTGGTPKLINKENTYVLGIRDTESVKVFQEKLQNASRIAVVGNGGIATELV</sequence>
<dbReference type="Pfam" id="PF07992">
    <property type="entry name" value="Pyr_redox_2"/>
    <property type="match status" value="1"/>
</dbReference>
<organism evidence="5 6">
    <name type="scientific">Saccoglossus kowalevskii</name>
    <name type="common">Acorn worm</name>
    <dbReference type="NCBI Taxonomy" id="10224"/>
    <lineage>
        <taxon>Eukaryota</taxon>
        <taxon>Metazoa</taxon>
        <taxon>Hemichordata</taxon>
        <taxon>Enteropneusta</taxon>
        <taxon>Harrimaniidae</taxon>
        <taxon>Saccoglossus</taxon>
    </lineage>
</organism>
<name>A0ABM0GXX1_SACKO</name>
<dbReference type="Gene3D" id="3.50.50.60">
    <property type="entry name" value="FAD/NAD(P)-binding domain"/>
    <property type="match status" value="2"/>
</dbReference>
<dbReference type="PANTHER" id="PTHR43429:SF2">
    <property type="entry name" value="PYRIDINE NUCLEOTIDE-DISULFIDE OXIDOREDUCTASE DOMAIN-CONTAINING PROTEIN 1"/>
    <property type="match status" value="1"/>
</dbReference>
<dbReference type="SUPFAM" id="SSF51905">
    <property type="entry name" value="FAD/NAD(P)-binding domain"/>
    <property type="match status" value="1"/>
</dbReference>
<evidence type="ECO:0000259" key="4">
    <source>
        <dbReference type="Pfam" id="PF07992"/>
    </source>
</evidence>
<accession>A0ABM0GXX1</accession>
<dbReference type="Proteomes" id="UP000694865">
    <property type="component" value="Unplaced"/>
</dbReference>
<protein>
    <submittedName>
        <fullName evidence="6">Pyridine nucleotide-disulfide oxidoreductase domain-containing protein 1-like</fullName>
    </submittedName>
</protein>
<evidence type="ECO:0000313" key="5">
    <source>
        <dbReference type="Proteomes" id="UP000694865"/>
    </source>
</evidence>
<dbReference type="InterPro" id="IPR036188">
    <property type="entry name" value="FAD/NAD-bd_sf"/>
</dbReference>
<feature type="domain" description="FAD/NAD(P)-binding" evidence="4">
    <location>
        <begin position="8"/>
        <end position="157"/>
    </location>
</feature>
<dbReference type="PRINTS" id="PR00368">
    <property type="entry name" value="FADPNR"/>
</dbReference>
<keyword evidence="2" id="KW-0285">Flavoprotein</keyword>
<gene>
    <name evidence="6" type="primary">LOC100371487</name>
</gene>